<dbReference type="AlphaFoldDB" id="A0A6I9QKS1"/>
<proteinExistence type="predicted"/>
<keyword evidence="1" id="KW-1185">Reference proteome</keyword>
<gene>
    <name evidence="2" type="primary">LOC105037118</name>
</gene>
<name>A0A6I9QKS1_ELAGV</name>
<dbReference type="RefSeq" id="XP_010911121.2">
    <property type="nucleotide sequence ID" value="XM_010912819.2"/>
</dbReference>
<dbReference type="InParanoid" id="A0A6I9QKS1"/>
<sequence length="120" mass="13599">MFICILTETEKAKLLEKFVDILETPSTSPIKILGQAITVFKIQELFGVMFTLPIRELDGIAKGMVEMYCNNLILSRDLDPQENMHGEELLSVASNVLVLVIVRLQCSSYLYAFIHMYVPT</sequence>
<protein>
    <submittedName>
        <fullName evidence="2">N-terminal acetyltransferase B complex auxiliary subunit NAA25-like</fullName>
    </submittedName>
</protein>
<evidence type="ECO:0000313" key="1">
    <source>
        <dbReference type="Proteomes" id="UP000504607"/>
    </source>
</evidence>
<organism evidence="1 2">
    <name type="scientific">Elaeis guineensis var. tenera</name>
    <name type="common">Oil palm</name>
    <dbReference type="NCBI Taxonomy" id="51953"/>
    <lineage>
        <taxon>Eukaryota</taxon>
        <taxon>Viridiplantae</taxon>
        <taxon>Streptophyta</taxon>
        <taxon>Embryophyta</taxon>
        <taxon>Tracheophyta</taxon>
        <taxon>Spermatophyta</taxon>
        <taxon>Magnoliopsida</taxon>
        <taxon>Liliopsida</taxon>
        <taxon>Arecaceae</taxon>
        <taxon>Arecoideae</taxon>
        <taxon>Cocoseae</taxon>
        <taxon>Elaeidinae</taxon>
        <taxon>Elaeis</taxon>
    </lineage>
</organism>
<dbReference type="Proteomes" id="UP000504607">
    <property type="component" value="Unplaced"/>
</dbReference>
<reference evidence="2" key="1">
    <citation type="submission" date="2025-08" db="UniProtKB">
        <authorList>
            <consortium name="RefSeq"/>
        </authorList>
    </citation>
    <scope>IDENTIFICATION</scope>
</reference>
<dbReference type="OrthoDB" id="1874341at2759"/>
<accession>A0A6I9QKS1</accession>
<evidence type="ECO:0000313" key="2">
    <source>
        <dbReference type="RefSeq" id="XP_010911121.2"/>
    </source>
</evidence>